<gene>
    <name evidence="2" type="ORF">SPHI_10060</name>
</gene>
<feature type="transmembrane region" description="Helical" evidence="1">
    <location>
        <begin position="130"/>
        <end position="148"/>
    </location>
</feature>
<dbReference type="STRING" id="1915074.SPHI_10060"/>
<dbReference type="RefSeq" id="WP_076743783.1">
    <property type="nucleotide sequence ID" value="NZ_MPSB01000003.1"/>
</dbReference>
<proteinExistence type="predicted"/>
<feature type="transmembrane region" description="Helical" evidence="1">
    <location>
        <begin position="98"/>
        <end position="118"/>
    </location>
</feature>
<keyword evidence="1" id="KW-1133">Transmembrane helix</keyword>
<evidence type="ECO:0000313" key="2">
    <source>
        <dbReference type="EMBL" id="ONF96812.1"/>
    </source>
</evidence>
<dbReference type="OrthoDB" id="7261056at2"/>
<keyword evidence="1" id="KW-0812">Transmembrane</keyword>
<evidence type="ECO:0000313" key="3">
    <source>
        <dbReference type="Proteomes" id="UP000188729"/>
    </source>
</evidence>
<reference evidence="2 3" key="1">
    <citation type="submission" date="2016-11" db="EMBL/GenBank/DDBJ databases">
        <title>Genome sequence of Sphingomonas jeddahensis G39.</title>
        <authorList>
            <person name="Poehlein A."/>
            <person name="Wuebbeler J.H."/>
            <person name="Steinbuechel A."/>
            <person name="Daniel R."/>
        </authorList>
    </citation>
    <scope>NUCLEOTIDE SEQUENCE [LARGE SCALE GENOMIC DNA]</scope>
    <source>
        <strain evidence="2 3">G39</strain>
    </source>
</reference>
<comment type="caution">
    <text evidence="2">The sequence shown here is derived from an EMBL/GenBank/DDBJ whole genome shotgun (WGS) entry which is preliminary data.</text>
</comment>
<evidence type="ECO:0000256" key="1">
    <source>
        <dbReference type="SAM" id="Phobius"/>
    </source>
</evidence>
<organism evidence="2 3">
    <name type="scientific">Sphingomonas jeddahensis</name>
    <dbReference type="NCBI Taxonomy" id="1915074"/>
    <lineage>
        <taxon>Bacteria</taxon>
        <taxon>Pseudomonadati</taxon>
        <taxon>Pseudomonadota</taxon>
        <taxon>Alphaproteobacteria</taxon>
        <taxon>Sphingomonadales</taxon>
        <taxon>Sphingomonadaceae</taxon>
        <taxon>Sphingomonas</taxon>
    </lineage>
</organism>
<keyword evidence="1" id="KW-0472">Membrane</keyword>
<accession>A0A1V2EVV9</accession>
<keyword evidence="3" id="KW-1185">Reference proteome</keyword>
<dbReference type="AlphaFoldDB" id="A0A1V2EVV9"/>
<protein>
    <submittedName>
        <fullName evidence="2">Uncharacterized protein</fullName>
    </submittedName>
</protein>
<sequence length="204" mass="23119">MTGFRAQLAEQRWDDHRYYHHSLVNQSLHFVSACTFLVAYIILWIDPAVASLLAWGVAMTSRQAGHFFFEPKSYDHVNQATHDHKEEIKIGYNLFRKVVLMSLWGAVPVVLLISPTLFGTLVEPDGVEAYLRHVGIGWLFLGVGAIAFRSIHLFFIHDIETGLVWATKIATDPFSDFKLYKGAPKRLLKGERMDYPDEVEAAAA</sequence>
<dbReference type="EMBL" id="MPSB01000003">
    <property type="protein sequence ID" value="ONF96812.1"/>
    <property type="molecule type" value="Genomic_DNA"/>
</dbReference>
<dbReference type="PROSITE" id="PS51257">
    <property type="entry name" value="PROKAR_LIPOPROTEIN"/>
    <property type="match status" value="1"/>
</dbReference>
<name>A0A1V2EVV9_9SPHN</name>
<dbReference type="Proteomes" id="UP000188729">
    <property type="component" value="Unassembled WGS sequence"/>
</dbReference>
<feature type="transmembrane region" description="Helical" evidence="1">
    <location>
        <begin position="30"/>
        <end position="58"/>
    </location>
</feature>